<dbReference type="EC" id="4.2.1.33" evidence="6"/>
<evidence type="ECO:0000256" key="8">
    <source>
        <dbReference type="ARBA" id="ARBA00022605"/>
    </source>
</evidence>
<evidence type="ECO:0000256" key="1">
    <source>
        <dbReference type="ARBA" id="ARBA00000491"/>
    </source>
</evidence>
<sequence>MIDTEIRSIQGAMQQVNRVQGRGIVLRGNDIDTDRIIPARFLRCVTFDGLGAQVFADDRLQAQGQHPFDQPQFQGANILVTNANFGCGSSREHAPQALLKWGIQAVVGESFAEIFLGNCVSLGVPCVTATAGAISQLQTAIETDPNLALALDLEAMLVTFGQSQISVVMGEGIRQMFRSGQWDACGQLVAQGEQIKAVAAKLPYLAWAEAL</sequence>
<evidence type="ECO:0000256" key="10">
    <source>
        <dbReference type="ARBA" id="ARBA00023304"/>
    </source>
</evidence>
<evidence type="ECO:0000256" key="9">
    <source>
        <dbReference type="ARBA" id="ARBA00023239"/>
    </source>
</evidence>
<dbReference type="CDD" id="cd01577">
    <property type="entry name" value="IPMI_Swivel"/>
    <property type="match status" value="1"/>
</dbReference>
<feature type="domain" description="Aconitase A/isopropylmalate dehydratase small subunit swivel" evidence="13">
    <location>
        <begin position="18"/>
        <end position="124"/>
    </location>
</feature>
<accession>A0AAE4FWM1</accession>
<name>A0AAE4FWM1_9CYAN</name>
<evidence type="ECO:0000256" key="5">
    <source>
        <dbReference type="ARBA" id="ARBA00011271"/>
    </source>
</evidence>
<dbReference type="AlphaFoldDB" id="A0AAE4FWM1"/>
<keyword evidence="10" id="KW-0100">Branched-chain amino acid biosynthesis</keyword>
<comment type="caution">
    <text evidence="14">The sequence shown here is derived from an EMBL/GenBank/DDBJ whole genome shotgun (WGS) entry which is preliminary data.</text>
</comment>
<comment type="similarity">
    <text evidence="4">Belongs to the LeuD family. LeuD type 1 subfamily.</text>
</comment>
<comment type="subunit">
    <text evidence="5">Heterodimer of LeuC and LeuD.</text>
</comment>
<evidence type="ECO:0000256" key="6">
    <source>
        <dbReference type="ARBA" id="ARBA00011998"/>
    </source>
</evidence>
<comment type="function">
    <text evidence="2">Catalyzes the isomerization between 2-isopropylmalate and 3-isopropylmalate, via the formation of 2-isopropylmaleate.</text>
</comment>
<dbReference type="InterPro" id="IPR015928">
    <property type="entry name" value="Aconitase/3IPM_dehydase_swvl"/>
</dbReference>
<evidence type="ECO:0000259" key="13">
    <source>
        <dbReference type="Pfam" id="PF00694"/>
    </source>
</evidence>
<dbReference type="SUPFAM" id="SSF52016">
    <property type="entry name" value="LeuD/IlvD-like"/>
    <property type="match status" value="1"/>
</dbReference>
<dbReference type="NCBIfam" id="NF002458">
    <property type="entry name" value="PRK01641.1"/>
    <property type="match status" value="1"/>
</dbReference>
<protein>
    <recommendedName>
        <fullName evidence="6">3-isopropylmalate dehydratase</fullName>
        <ecNumber evidence="6">4.2.1.33</ecNumber>
    </recommendedName>
    <alternativeName>
        <fullName evidence="11">Alpha-IPM isomerase</fullName>
    </alternativeName>
    <alternativeName>
        <fullName evidence="12">Isopropylmalate isomerase</fullName>
    </alternativeName>
</protein>
<comment type="catalytic activity">
    <reaction evidence="1">
        <text>(2R,3S)-3-isopropylmalate = (2S)-2-isopropylmalate</text>
        <dbReference type="Rhea" id="RHEA:32287"/>
        <dbReference type="ChEBI" id="CHEBI:1178"/>
        <dbReference type="ChEBI" id="CHEBI:35121"/>
        <dbReference type="EC" id="4.2.1.33"/>
    </reaction>
</comment>
<reference evidence="15" key="1">
    <citation type="submission" date="2023-07" db="EMBL/GenBank/DDBJ databases">
        <authorList>
            <person name="Luz R."/>
            <person name="Cordeiro R."/>
            <person name="Fonseca A."/>
            <person name="Goncalves V."/>
        </authorList>
    </citation>
    <scope>NUCLEOTIDE SEQUENCE [LARGE SCALE GENOMIC DNA]</scope>
    <source>
        <strain evidence="15">BACA0444</strain>
    </source>
</reference>
<dbReference type="GO" id="GO:0009098">
    <property type="term" value="P:L-leucine biosynthetic process"/>
    <property type="evidence" value="ECO:0007669"/>
    <property type="project" value="UniProtKB-KW"/>
</dbReference>
<comment type="pathway">
    <text evidence="3">Amino-acid biosynthesis; L-leucine biosynthesis; L-leucine from 3-methyl-2-oxobutanoate: step 2/4.</text>
</comment>
<organism evidence="14 15">
    <name type="scientific">Pseudocalidococcus azoricus BACA0444</name>
    <dbReference type="NCBI Taxonomy" id="2918990"/>
    <lineage>
        <taxon>Bacteria</taxon>
        <taxon>Bacillati</taxon>
        <taxon>Cyanobacteriota</taxon>
        <taxon>Cyanophyceae</taxon>
        <taxon>Acaryochloridales</taxon>
        <taxon>Thermosynechococcaceae</taxon>
        <taxon>Pseudocalidococcus</taxon>
        <taxon>Pseudocalidococcus azoricus</taxon>
    </lineage>
</organism>
<dbReference type="Proteomes" id="UP001268256">
    <property type="component" value="Unassembled WGS sequence"/>
</dbReference>
<evidence type="ECO:0000256" key="12">
    <source>
        <dbReference type="ARBA" id="ARBA00033368"/>
    </source>
</evidence>
<dbReference type="PANTHER" id="PTHR43345">
    <property type="entry name" value="3-ISOPROPYLMALATE DEHYDRATASE SMALL SUBUNIT 2-RELATED-RELATED"/>
    <property type="match status" value="1"/>
</dbReference>
<dbReference type="InterPro" id="IPR000573">
    <property type="entry name" value="AconitaseA/IPMdHydase_ssu_swvl"/>
</dbReference>
<dbReference type="RefSeq" id="WP_322879532.1">
    <property type="nucleotide sequence ID" value="NZ_JAVMIP010000026.1"/>
</dbReference>
<gene>
    <name evidence="14" type="primary">leuD</name>
    <name evidence="14" type="ORF">RIF25_16115</name>
</gene>
<evidence type="ECO:0000256" key="4">
    <source>
        <dbReference type="ARBA" id="ARBA00009845"/>
    </source>
</evidence>
<keyword evidence="8" id="KW-0028">Amino-acid biosynthesis</keyword>
<dbReference type="Pfam" id="PF00694">
    <property type="entry name" value="Aconitase_C"/>
    <property type="match status" value="1"/>
</dbReference>
<evidence type="ECO:0000256" key="11">
    <source>
        <dbReference type="ARBA" id="ARBA00031631"/>
    </source>
</evidence>
<dbReference type="GO" id="GO:0003861">
    <property type="term" value="F:3-isopropylmalate dehydratase activity"/>
    <property type="evidence" value="ECO:0007669"/>
    <property type="project" value="UniProtKB-EC"/>
</dbReference>
<evidence type="ECO:0000313" key="14">
    <source>
        <dbReference type="EMBL" id="MDS3862326.1"/>
    </source>
</evidence>
<dbReference type="PANTHER" id="PTHR43345:SF5">
    <property type="entry name" value="3-ISOPROPYLMALATE DEHYDRATASE SMALL SUBUNIT"/>
    <property type="match status" value="1"/>
</dbReference>
<proteinExistence type="inferred from homology"/>
<dbReference type="EMBL" id="JAVMIP010000026">
    <property type="protein sequence ID" value="MDS3862326.1"/>
    <property type="molecule type" value="Genomic_DNA"/>
</dbReference>
<keyword evidence="7" id="KW-0432">Leucine biosynthesis</keyword>
<evidence type="ECO:0000256" key="7">
    <source>
        <dbReference type="ARBA" id="ARBA00022430"/>
    </source>
</evidence>
<evidence type="ECO:0000256" key="2">
    <source>
        <dbReference type="ARBA" id="ARBA00002695"/>
    </source>
</evidence>
<evidence type="ECO:0000313" key="15">
    <source>
        <dbReference type="Proteomes" id="UP001268256"/>
    </source>
</evidence>
<keyword evidence="9 14" id="KW-0456">Lyase</keyword>
<dbReference type="InterPro" id="IPR033940">
    <property type="entry name" value="IPMI_Swivel"/>
</dbReference>
<evidence type="ECO:0000256" key="3">
    <source>
        <dbReference type="ARBA" id="ARBA00004729"/>
    </source>
</evidence>
<keyword evidence="15" id="KW-1185">Reference proteome</keyword>
<dbReference type="Gene3D" id="3.20.19.10">
    <property type="entry name" value="Aconitase, domain 4"/>
    <property type="match status" value="1"/>
</dbReference>
<dbReference type="InterPro" id="IPR050075">
    <property type="entry name" value="LeuD"/>
</dbReference>